<reference evidence="10" key="3">
    <citation type="submission" date="2022-01" db="EMBL/GenBank/DDBJ databases">
        <title>Collection of gut derived symbiotic bacterial strains cultured from healthy donors.</title>
        <authorList>
            <person name="Lin H."/>
            <person name="Kohout C."/>
            <person name="Waligurski E."/>
            <person name="Pamer E.G."/>
        </authorList>
    </citation>
    <scope>NUCLEOTIDE SEQUENCE</scope>
    <source>
        <strain evidence="10">DFI.6.55</strain>
    </source>
</reference>
<dbReference type="GO" id="GO:0005524">
    <property type="term" value="F:ATP binding"/>
    <property type="evidence" value="ECO:0007669"/>
    <property type="project" value="UniProtKB-KW"/>
</dbReference>
<keyword evidence="5" id="KW-0547">Nucleotide-binding</keyword>
<feature type="domain" description="ABC transporter" evidence="9">
    <location>
        <begin position="306"/>
        <end position="538"/>
    </location>
</feature>
<reference evidence="11" key="2">
    <citation type="submission" date="2020-02" db="EMBL/GenBank/DDBJ databases">
        <authorList>
            <person name="Littmann E."/>
            <person name="Sorbara M."/>
        </authorList>
    </citation>
    <scope>NUCLEOTIDE SEQUENCE</scope>
    <source>
        <strain evidence="11">MSK.1.17</strain>
    </source>
</reference>
<dbReference type="PANTHER" id="PTHR43553:SF21">
    <property type="entry name" value="ABC TRANSPORTER ATP-BINDING PROTEIN MA_1418-RELATED"/>
    <property type="match status" value="1"/>
</dbReference>
<comment type="similarity">
    <text evidence="2">Belongs to the ABC transporter superfamily.</text>
</comment>
<dbReference type="CDD" id="cd03225">
    <property type="entry name" value="ABC_cobalt_CbiO_domain1"/>
    <property type="match status" value="2"/>
</dbReference>
<keyword evidence="7" id="KW-1278">Translocase</keyword>
<evidence type="ECO:0000313" key="10">
    <source>
        <dbReference type="EMBL" id="MCG4745334.1"/>
    </source>
</evidence>
<dbReference type="GO" id="GO:0042626">
    <property type="term" value="F:ATPase-coupled transmembrane transporter activity"/>
    <property type="evidence" value="ECO:0007669"/>
    <property type="project" value="TreeGrafter"/>
</dbReference>
<dbReference type="SUPFAM" id="SSF52540">
    <property type="entry name" value="P-loop containing nucleoside triphosphate hydrolases"/>
    <property type="match status" value="2"/>
</dbReference>
<evidence type="ECO:0000256" key="6">
    <source>
        <dbReference type="ARBA" id="ARBA00022840"/>
    </source>
</evidence>
<dbReference type="Proteomes" id="UP001299608">
    <property type="component" value="Unassembled WGS sequence"/>
</dbReference>
<dbReference type="RefSeq" id="WP_165642209.1">
    <property type="nucleotide sequence ID" value="NZ_JAAITT010000015.1"/>
</dbReference>
<evidence type="ECO:0000313" key="12">
    <source>
        <dbReference type="Proteomes" id="UP000669239"/>
    </source>
</evidence>
<evidence type="ECO:0000259" key="9">
    <source>
        <dbReference type="PROSITE" id="PS50893"/>
    </source>
</evidence>
<dbReference type="AlphaFoldDB" id="A0AAW5BZ32"/>
<evidence type="ECO:0000256" key="3">
    <source>
        <dbReference type="ARBA" id="ARBA00022448"/>
    </source>
</evidence>
<dbReference type="SMART" id="SM00382">
    <property type="entry name" value="AAA"/>
    <property type="match status" value="2"/>
</dbReference>
<gene>
    <name evidence="11" type="ORF">G5B36_12210</name>
    <name evidence="10" type="ORF">L0N08_07930</name>
</gene>
<accession>A0AAW5BZ32</accession>
<dbReference type="FunFam" id="3.40.50.300:FF:000224">
    <property type="entry name" value="Energy-coupling factor transporter ATP-binding protein EcfA"/>
    <property type="match status" value="1"/>
</dbReference>
<organism evidence="10 13">
    <name type="scientific">Enterocloster aldenensis</name>
    <dbReference type="NCBI Taxonomy" id="358742"/>
    <lineage>
        <taxon>Bacteria</taxon>
        <taxon>Bacillati</taxon>
        <taxon>Bacillota</taxon>
        <taxon>Clostridia</taxon>
        <taxon>Lachnospirales</taxon>
        <taxon>Lachnospiraceae</taxon>
        <taxon>Enterocloster</taxon>
    </lineage>
</organism>
<dbReference type="GO" id="GO:0043190">
    <property type="term" value="C:ATP-binding cassette (ABC) transporter complex"/>
    <property type="evidence" value="ECO:0007669"/>
    <property type="project" value="TreeGrafter"/>
</dbReference>
<dbReference type="PROSITE" id="PS50893">
    <property type="entry name" value="ABC_TRANSPORTER_2"/>
    <property type="match status" value="2"/>
</dbReference>
<proteinExistence type="inferred from homology"/>
<dbReference type="InterPro" id="IPR015856">
    <property type="entry name" value="ABC_transpr_CbiO/EcfA_su"/>
</dbReference>
<dbReference type="InterPro" id="IPR050095">
    <property type="entry name" value="ECF_ABC_transporter_ATP-bd"/>
</dbReference>
<keyword evidence="12" id="KW-1185">Reference proteome</keyword>
<evidence type="ECO:0000313" key="11">
    <source>
        <dbReference type="EMBL" id="NSJ49462.1"/>
    </source>
</evidence>
<sequence length="574" mass="63017">MSETLIKAKNLKFRYPGTDKLALDDISFEIHKGEVIGIIGPNGAGKTTLCSAIKGIIPHKTGGAWGGELEVCGLSVRTESTAKLVPHVSMTFQNPETQILGTTVEEDLAFTPESLGMEPEEIRMRMDRVMETVRLPLDYKKRAPFRMSGGEKQRLAIAASIIFAPDIVILDEPTTELDPVGKAEVLKIVGNLVGSGENTVIVVEQDIDYLVTVADRLLVLEDGKLIAQGPTREVMARTEFLKKAKINVPDVSLLWKQMGFEGKYPVFLTVEEARSALAPKKLTDTGAFVLDGHGAGTGGGEKARAASYDHTVFSYGEREILTGISQSIQTGDFIAVLGKNGAGKTTMVKHLNGLLKPTQGHVYVCGRDTAACSVADLAHSTAYVFQNPDHQLFNQTVEDEIAFGPRNLGWDEGKVKEAVERAMEISGLETWRNETPLSLERGLKQILILACVIAMDVDIFVVDEPTTGLSKSFKDRIGSILDRLNQEGKTILLVTHDMQFVAEHAKQIWVVQDGNITLRGGIREVFREKARLREAYLFPPQITQLGLELGWTSVVLNNEEFMEVAGYECSRQLH</sequence>
<dbReference type="PANTHER" id="PTHR43553">
    <property type="entry name" value="HEAVY METAL TRANSPORTER"/>
    <property type="match status" value="1"/>
</dbReference>
<comment type="caution">
    <text evidence="10">The sequence shown here is derived from an EMBL/GenBank/DDBJ whole genome shotgun (WGS) entry which is preliminary data.</text>
</comment>
<reference evidence="11 12" key="1">
    <citation type="journal article" date="2020" name="Cell Host Microbe">
        <title>Functional and Genomic Variation between Human-Derived Isolates of Lachnospiraceae Reveals Inter- and Intra-Species Diversity.</title>
        <authorList>
            <person name="Sorbara M.T."/>
            <person name="Littmann E.R."/>
            <person name="Fontana E."/>
            <person name="Moody T.U."/>
            <person name="Kohout C.E."/>
            <person name="Gjonbalaj M."/>
            <person name="Eaton V."/>
            <person name="Seok R."/>
            <person name="Leiner I.M."/>
            <person name="Pamer E.G."/>
        </authorList>
    </citation>
    <scope>NUCLEOTIDE SEQUENCE [LARGE SCALE GENOMIC DNA]</scope>
    <source>
        <strain evidence="11 12">MSK.1.17</strain>
    </source>
</reference>
<dbReference type="InterPro" id="IPR017871">
    <property type="entry name" value="ABC_transporter-like_CS"/>
</dbReference>
<dbReference type="InterPro" id="IPR003593">
    <property type="entry name" value="AAA+_ATPase"/>
</dbReference>
<protein>
    <submittedName>
        <fullName evidence="11">ATP-binding cassette domain-containing protein</fullName>
    </submittedName>
    <submittedName>
        <fullName evidence="10">Energy-coupling factor transporter ATPase</fullName>
    </submittedName>
</protein>
<feature type="domain" description="ABC transporter" evidence="9">
    <location>
        <begin position="6"/>
        <end position="247"/>
    </location>
</feature>
<dbReference type="Proteomes" id="UP000669239">
    <property type="component" value="Unassembled WGS sequence"/>
</dbReference>
<dbReference type="Pfam" id="PF00005">
    <property type="entry name" value="ABC_tran"/>
    <property type="match status" value="2"/>
</dbReference>
<dbReference type="EMBL" id="JAKNGE010000008">
    <property type="protein sequence ID" value="MCG4745334.1"/>
    <property type="molecule type" value="Genomic_DNA"/>
</dbReference>
<keyword evidence="8" id="KW-0472">Membrane</keyword>
<dbReference type="Gene3D" id="3.40.50.300">
    <property type="entry name" value="P-loop containing nucleotide triphosphate hydrolases"/>
    <property type="match status" value="2"/>
</dbReference>
<evidence type="ECO:0000256" key="2">
    <source>
        <dbReference type="ARBA" id="ARBA00005417"/>
    </source>
</evidence>
<evidence type="ECO:0000256" key="8">
    <source>
        <dbReference type="ARBA" id="ARBA00023136"/>
    </source>
</evidence>
<dbReference type="EMBL" id="JAAITT010000015">
    <property type="protein sequence ID" value="NSJ49462.1"/>
    <property type="molecule type" value="Genomic_DNA"/>
</dbReference>
<comment type="subcellular location">
    <subcellularLocation>
        <location evidence="1">Cell membrane</location>
        <topology evidence="1">Peripheral membrane protein</topology>
    </subcellularLocation>
</comment>
<keyword evidence="3" id="KW-0813">Transport</keyword>
<keyword evidence="6 11" id="KW-0067">ATP-binding</keyword>
<evidence type="ECO:0000256" key="4">
    <source>
        <dbReference type="ARBA" id="ARBA00022475"/>
    </source>
</evidence>
<evidence type="ECO:0000313" key="13">
    <source>
        <dbReference type="Proteomes" id="UP001299608"/>
    </source>
</evidence>
<evidence type="ECO:0000256" key="5">
    <source>
        <dbReference type="ARBA" id="ARBA00022741"/>
    </source>
</evidence>
<dbReference type="InterPro" id="IPR027417">
    <property type="entry name" value="P-loop_NTPase"/>
</dbReference>
<dbReference type="InterPro" id="IPR003439">
    <property type="entry name" value="ABC_transporter-like_ATP-bd"/>
</dbReference>
<evidence type="ECO:0000256" key="1">
    <source>
        <dbReference type="ARBA" id="ARBA00004202"/>
    </source>
</evidence>
<keyword evidence="4" id="KW-1003">Cell membrane</keyword>
<name>A0AAW5BZ32_9FIRM</name>
<dbReference type="NCBIfam" id="NF010167">
    <property type="entry name" value="PRK13648.1"/>
    <property type="match status" value="2"/>
</dbReference>
<dbReference type="GO" id="GO:0016887">
    <property type="term" value="F:ATP hydrolysis activity"/>
    <property type="evidence" value="ECO:0007669"/>
    <property type="project" value="InterPro"/>
</dbReference>
<evidence type="ECO:0000256" key="7">
    <source>
        <dbReference type="ARBA" id="ARBA00022967"/>
    </source>
</evidence>
<dbReference type="PROSITE" id="PS00211">
    <property type="entry name" value="ABC_TRANSPORTER_1"/>
    <property type="match status" value="1"/>
</dbReference>